<gene>
    <name evidence="3" type="ordered locus">Halxa_2546</name>
</gene>
<keyword evidence="2" id="KW-0812">Transmembrane</keyword>
<dbReference type="eggNOG" id="arCOG07575">
    <property type="taxonomic scope" value="Archaea"/>
</dbReference>
<feature type="region of interest" description="Disordered" evidence="1">
    <location>
        <begin position="122"/>
        <end position="142"/>
    </location>
</feature>
<dbReference type="STRING" id="797210.Halxa_2546"/>
<name>F8DC51_HALXS</name>
<dbReference type="AlphaFoldDB" id="F8DC51"/>
<evidence type="ECO:0000313" key="4">
    <source>
        <dbReference type="Proteomes" id="UP000006794"/>
    </source>
</evidence>
<dbReference type="EMBL" id="CP002839">
    <property type="protein sequence ID" value="AEH37164.1"/>
    <property type="molecule type" value="Genomic_DNA"/>
</dbReference>
<reference evidence="3 4" key="1">
    <citation type="journal article" date="2012" name="Stand. Genomic Sci.">
        <title>Complete genome sequence of Halopiger xanaduensis type strain (SH-6(T)).</title>
        <authorList>
            <person name="Anderson I."/>
            <person name="Tindall B.J."/>
            <person name="Rohde M."/>
            <person name="Lucas S."/>
            <person name="Han J."/>
            <person name="Lapidus A."/>
            <person name="Cheng J.F."/>
            <person name="Goodwin L."/>
            <person name="Pitluck S."/>
            <person name="Peters L."/>
            <person name="Pati A."/>
            <person name="Mikhailova N."/>
            <person name="Pagani I."/>
            <person name="Teshima H."/>
            <person name="Han C."/>
            <person name="Tapia R."/>
            <person name="Land M."/>
            <person name="Woyke T."/>
            <person name="Klenk H.P."/>
            <person name="Kyrpides N."/>
            <person name="Ivanova N."/>
        </authorList>
    </citation>
    <scope>NUCLEOTIDE SEQUENCE [LARGE SCALE GENOMIC DNA]</scope>
    <source>
        <strain evidence="4">DSM 18323 / JCM 14033 / SH-6</strain>
    </source>
</reference>
<keyword evidence="2" id="KW-1133">Transmembrane helix</keyword>
<protein>
    <submittedName>
        <fullName evidence="3">Uncharacterized protein</fullName>
    </submittedName>
</protein>
<dbReference type="GeneID" id="10797501"/>
<dbReference type="OrthoDB" id="206506at2157"/>
<dbReference type="KEGG" id="hxa:Halxa_2546"/>
<organism evidence="3 4">
    <name type="scientific">Halopiger xanaduensis (strain DSM 18323 / JCM 14033 / SH-6)</name>
    <dbReference type="NCBI Taxonomy" id="797210"/>
    <lineage>
        <taxon>Archaea</taxon>
        <taxon>Methanobacteriati</taxon>
        <taxon>Methanobacteriota</taxon>
        <taxon>Stenosarchaea group</taxon>
        <taxon>Halobacteria</taxon>
        <taxon>Halobacteriales</taxon>
        <taxon>Natrialbaceae</taxon>
        <taxon>Halopiger</taxon>
    </lineage>
</organism>
<feature type="compositionally biased region" description="Acidic residues" evidence="1">
    <location>
        <begin position="130"/>
        <end position="139"/>
    </location>
</feature>
<dbReference type="Proteomes" id="UP000006794">
    <property type="component" value="Chromosome"/>
</dbReference>
<dbReference type="RefSeq" id="WP_013880054.1">
    <property type="nucleotide sequence ID" value="NC_015666.1"/>
</dbReference>
<feature type="transmembrane region" description="Helical" evidence="2">
    <location>
        <begin position="24"/>
        <end position="57"/>
    </location>
</feature>
<dbReference type="HOGENOM" id="CLU_1269963_0_0_2"/>
<proteinExistence type="predicted"/>
<feature type="transmembrane region" description="Helical" evidence="2">
    <location>
        <begin position="93"/>
        <end position="111"/>
    </location>
</feature>
<keyword evidence="2" id="KW-0472">Membrane</keyword>
<accession>F8DC51</accession>
<evidence type="ECO:0000313" key="3">
    <source>
        <dbReference type="EMBL" id="AEH37164.1"/>
    </source>
</evidence>
<evidence type="ECO:0000256" key="2">
    <source>
        <dbReference type="SAM" id="Phobius"/>
    </source>
</evidence>
<feature type="transmembrane region" description="Helical" evidence="2">
    <location>
        <begin position="69"/>
        <end position="87"/>
    </location>
</feature>
<sequence>MSYEEHVLQQVVPWIRERYDPVDIGVSIAVAGLFSAVGFSTDLIALFLALVVVTPIVETVLERFDPPPGLAWTAFGLAWLAAGVVQLRARSPWLGSALLAIGCWIWLDGLYSWQHGGSADADARGATADADADTDTDTDDPSRAEVARMAGHNRRVTKALRDADRPLTTAELRSRTGLSEADLERVLSEHARGESGPIDRVGNGYVLDESDTGLVPFLRAAVRLVGGRLLRPFRLLRPSG</sequence>
<evidence type="ECO:0000256" key="1">
    <source>
        <dbReference type="SAM" id="MobiDB-lite"/>
    </source>
</evidence>
<keyword evidence="4" id="KW-1185">Reference proteome</keyword>